<dbReference type="EMBL" id="JAULSO010000001">
    <property type="protein sequence ID" value="KAK3694629.1"/>
    <property type="molecule type" value="Genomic_DNA"/>
</dbReference>
<comment type="caution">
    <text evidence="1">The sequence shown here is derived from an EMBL/GenBank/DDBJ whole genome shotgun (WGS) entry which is preliminary data.</text>
</comment>
<evidence type="ECO:0000313" key="1">
    <source>
        <dbReference type="EMBL" id="KAK3694629.1"/>
    </source>
</evidence>
<dbReference type="AlphaFoldDB" id="A0AAE1CHK5"/>
<organism evidence="1 2">
    <name type="scientific">Podospora appendiculata</name>
    <dbReference type="NCBI Taxonomy" id="314037"/>
    <lineage>
        <taxon>Eukaryota</taxon>
        <taxon>Fungi</taxon>
        <taxon>Dikarya</taxon>
        <taxon>Ascomycota</taxon>
        <taxon>Pezizomycotina</taxon>
        <taxon>Sordariomycetes</taxon>
        <taxon>Sordariomycetidae</taxon>
        <taxon>Sordariales</taxon>
        <taxon>Podosporaceae</taxon>
        <taxon>Podospora</taxon>
    </lineage>
</organism>
<reference evidence="1" key="2">
    <citation type="submission" date="2023-06" db="EMBL/GenBank/DDBJ databases">
        <authorList>
            <consortium name="Lawrence Berkeley National Laboratory"/>
            <person name="Haridas S."/>
            <person name="Hensen N."/>
            <person name="Bonometti L."/>
            <person name="Westerberg I."/>
            <person name="Brannstrom I.O."/>
            <person name="Guillou S."/>
            <person name="Cros-Aarteil S."/>
            <person name="Calhoun S."/>
            <person name="Kuo A."/>
            <person name="Mondo S."/>
            <person name="Pangilinan J."/>
            <person name="Riley R."/>
            <person name="Labutti K."/>
            <person name="Andreopoulos B."/>
            <person name="Lipzen A."/>
            <person name="Chen C."/>
            <person name="Yanf M."/>
            <person name="Daum C."/>
            <person name="Ng V."/>
            <person name="Clum A."/>
            <person name="Steindorff A."/>
            <person name="Ohm R."/>
            <person name="Martin F."/>
            <person name="Silar P."/>
            <person name="Natvig D."/>
            <person name="Lalanne C."/>
            <person name="Gautier V."/>
            <person name="Ament-Velasquez S.L."/>
            <person name="Kruys A."/>
            <person name="Hutchinson M.I."/>
            <person name="Powell A.J."/>
            <person name="Barry K."/>
            <person name="Miller A.N."/>
            <person name="Grigoriev I.V."/>
            <person name="Debuchy R."/>
            <person name="Gladieux P."/>
            <person name="Thoren M.H."/>
            <person name="Johannesson H."/>
        </authorList>
    </citation>
    <scope>NUCLEOTIDE SEQUENCE</scope>
    <source>
        <strain evidence="1">CBS 314.62</strain>
    </source>
</reference>
<protein>
    <submittedName>
        <fullName evidence="1">Uncharacterized protein</fullName>
    </submittedName>
</protein>
<keyword evidence="2" id="KW-1185">Reference proteome</keyword>
<evidence type="ECO:0000313" key="2">
    <source>
        <dbReference type="Proteomes" id="UP001270362"/>
    </source>
</evidence>
<accession>A0AAE1CHK5</accession>
<name>A0AAE1CHK5_9PEZI</name>
<dbReference type="Proteomes" id="UP001270362">
    <property type="component" value="Unassembled WGS sequence"/>
</dbReference>
<gene>
    <name evidence="1" type="ORF">B0T22DRAFT_452988</name>
</gene>
<reference evidence="1" key="1">
    <citation type="journal article" date="2023" name="Mol. Phylogenet. Evol.">
        <title>Genome-scale phylogeny and comparative genomics of the fungal order Sordariales.</title>
        <authorList>
            <person name="Hensen N."/>
            <person name="Bonometti L."/>
            <person name="Westerberg I."/>
            <person name="Brannstrom I.O."/>
            <person name="Guillou S."/>
            <person name="Cros-Aarteil S."/>
            <person name="Calhoun S."/>
            <person name="Haridas S."/>
            <person name="Kuo A."/>
            <person name="Mondo S."/>
            <person name="Pangilinan J."/>
            <person name="Riley R."/>
            <person name="LaButti K."/>
            <person name="Andreopoulos B."/>
            <person name="Lipzen A."/>
            <person name="Chen C."/>
            <person name="Yan M."/>
            <person name="Daum C."/>
            <person name="Ng V."/>
            <person name="Clum A."/>
            <person name="Steindorff A."/>
            <person name="Ohm R.A."/>
            <person name="Martin F."/>
            <person name="Silar P."/>
            <person name="Natvig D.O."/>
            <person name="Lalanne C."/>
            <person name="Gautier V."/>
            <person name="Ament-Velasquez S.L."/>
            <person name="Kruys A."/>
            <person name="Hutchinson M.I."/>
            <person name="Powell A.J."/>
            <person name="Barry K."/>
            <person name="Miller A.N."/>
            <person name="Grigoriev I.V."/>
            <person name="Debuchy R."/>
            <person name="Gladieux P."/>
            <person name="Hiltunen Thoren M."/>
            <person name="Johannesson H."/>
        </authorList>
    </citation>
    <scope>NUCLEOTIDE SEQUENCE</scope>
    <source>
        <strain evidence="1">CBS 314.62</strain>
    </source>
</reference>
<proteinExistence type="predicted"/>
<sequence>MQITLPPTPSPIPTIPQLHSRKHHHTYNGTHSLPATTLVQLSTLNSAPTNTDTDETEPLRPVYEVTLFYAHNRACTIYRTSDDFATLRNGLAAWQDASQDLDHFLRKALATRPYDCAMEFFLRRRMGDCEGR</sequence>